<dbReference type="SUPFAM" id="SSF56925">
    <property type="entry name" value="OMPA-like"/>
    <property type="match status" value="1"/>
</dbReference>
<dbReference type="AlphaFoldDB" id="A0A382NRR6"/>
<dbReference type="EMBL" id="UINC01102284">
    <property type="protein sequence ID" value="SVC63786.1"/>
    <property type="molecule type" value="Genomic_DNA"/>
</dbReference>
<accession>A0A382NRR6</accession>
<proteinExistence type="predicted"/>
<organism evidence="1">
    <name type="scientific">marine metagenome</name>
    <dbReference type="NCBI Taxonomy" id="408172"/>
    <lineage>
        <taxon>unclassified sequences</taxon>
        <taxon>metagenomes</taxon>
        <taxon>ecological metagenomes</taxon>
    </lineage>
</organism>
<name>A0A382NRR6_9ZZZZ</name>
<reference evidence="1" key="1">
    <citation type="submission" date="2018-05" db="EMBL/GenBank/DDBJ databases">
        <authorList>
            <person name="Lanie J.A."/>
            <person name="Ng W.-L."/>
            <person name="Kazmierczak K.M."/>
            <person name="Andrzejewski T.M."/>
            <person name="Davidsen T.M."/>
            <person name="Wayne K.J."/>
            <person name="Tettelin H."/>
            <person name="Glass J.I."/>
            <person name="Rusch D."/>
            <person name="Podicherti R."/>
            <person name="Tsui H.-C.T."/>
            <person name="Winkler M.E."/>
        </authorList>
    </citation>
    <scope>NUCLEOTIDE SEQUENCE</scope>
</reference>
<protein>
    <recommendedName>
        <fullName evidence="2">Outer membrane protein beta-barrel domain-containing protein</fullName>
    </recommendedName>
</protein>
<dbReference type="InterPro" id="IPR011250">
    <property type="entry name" value="OMP/PagP_B-barrel"/>
</dbReference>
<gene>
    <name evidence="1" type="ORF">METZ01_LOCUS316640</name>
</gene>
<sequence length="190" mass="19856">MRRTILPIALLLSVVAWTDPAQAFDGSRKGFTLEIGLGGGFQSASQEFSFLGATEEVDASGPAFATNVKIGYGFNEQLIVAWTDNLGIFSGESILTNKDESLALSVGGIGLTYFFNADGPSPFIDVTIGVSAWDDGNDGNRMSGMGISVGGGYEFKPNWAAGVDLGWGNPSDDASLLGEKIEVSSTNISV</sequence>
<evidence type="ECO:0008006" key="2">
    <source>
        <dbReference type="Google" id="ProtNLM"/>
    </source>
</evidence>
<evidence type="ECO:0000313" key="1">
    <source>
        <dbReference type="EMBL" id="SVC63786.1"/>
    </source>
</evidence>
<feature type="non-terminal residue" evidence="1">
    <location>
        <position position="190"/>
    </location>
</feature>